<gene>
    <name evidence="2" type="ORF">SPSIL_044480</name>
</gene>
<organism evidence="2 3">
    <name type="scientific">Sporomusa silvacetica DSM 10669</name>
    <dbReference type="NCBI Taxonomy" id="1123289"/>
    <lineage>
        <taxon>Bacteria</taxon>
        <taxon>Bacillati</taxon>
        <taxon>Bacillota</taxon>
        <taxon>Negativicutes</taxon>
        <taxon>Selenomonadales</taxon>
        <taxon>Sporomusaceae</taxon>
        <taxon>Sporomusa</taxon>
    </lineage>
</organism>
<dbReference type="PANTHER" id="PTHR34309:SF1">
    <property type="entry name" value="PROTEIN GLCG"/>
    <property type="match status" value="1"/>
</dbReference>
<dbReference type="SUPFAM" id="SSF143744">
    <property type="entry name" value="GlcG-like"/>
    <property type="match status" value="1"/>
</dbReference>
<dbReference type="Pfam" id="PF03928">
    <property type="entry name" value="HbpS-like"/>
    <property type="match status" value="1"/>
</dbReference>
<evidence type="ECO:0000313" key="2">
    <source>
        <dbReference type="EMBL" id="XFO68228.1"/>
    </source>
</evidence>
<dbReference type="InterPro" id="IPR038084">
    <property type="entry name" value="PduO/GlcC-like_sf"/>
</dbReference>
<dbReference type="PANTHER" id="PTHR34309">
    <property type="entry name" value="SLR1406 PROTEIN"/>
    <property type="match status" value="1"/>
</dbReference>
<evidence type="ECO:0000313" key="3">
    <source>
        <dbReference type="Proteomes" id="UP000216752"/>
    </source>
</evidence>
<name>A0ABZ3IRW4_9FIRM</name>
<keyword evidence="3" id="KW-1185">Reference proteome</keyword>
<keyword evidence="1" id="KW-0732">Signal</keyword>
<dbReference type="InterPro" id="IPR005624">
    <property type="entry name" value="PduO/GlcC-like"/>
</dbReference>
<dbReference type="Proteomes" id="UP000216752">
    <property type="component" value="Chromosome"/>
</dbReference>
<protein>
    <recommendedName>
        <fullName evidence="4">Heme-binding protein</fullName>
    </recommendedName>
</protein>
<proteinExistence type="predicted"/>
<dbReference type="Gene3D" id="3.30.450.150">
    <property type="entry name" value="Haem-degrading domain"/>
    <property type="match status" value="1"/>
</dbReference>
<feature type="chain" id="PRO_5045309732" description="Heme-binding protein" evidence="1">
    <location>
        <begin position="26"/>
        <end position="158"/>
    </location>
</feature>
<evidence type="ECO:0008006" key="4">
    <source>
        <dbReference type="Google" id="ProtNLM"/>
    </source>
</evidence>
<evidence type="ECO:0000256" key="1">
    <source>
        <dbReference type="SAM" id="SignalP"/>
    </source>
</evidence>
<sequence length="158" mass="16378">MRRKVSCMIVLCMVMVMGFAAVAQAAPIVNLDQAKKMISAAEQKALEIGCPMVITVVDEGGNMVAQHRMDGALLASVDISHGKAYTSVALKMSTEKLATLTQPGQMLFGINTTDNGRLVIFGGGLPIVENGQIVGGIGVSGGSVEQDVTVVTAGLSAW</sequence>
<dbReference type="RefSeq" id="WP_094604020.1">
    <property type="nucleotide sequence ID" value="NZ_CP155573.1"/>
</dbReference>
<reference evidence="2" key="1">
    <citation type="submission" date="2024-05" db="EMBL/GenBank/DDBJ databases">
        <title>Isolation and characterization of Sporomusa carbonis sp. nov., a carboxydotrophic hydrogenogen in the genus of Sporomusa isolated from a charcoal burning pile.</title>
        <authorList>
            <person name="Boeer T."/>
            <person name="Rosenbaum F."/>
            <person name="Eysell L."/>
            <person name="Mueller V."/>
            <person name="Daniel R."/>
            <person name="Poehlein A."/>
        </authorList>
    </citation>
    <scope>NUCLEOTIDE SEQUENCE [LARGE SCALE GENOMIC DNA]</scope>
    <source>
        <strain evidence="2">DSM 10669</strain>
    </source>
</reference>
<feature type="signal peptide" evidence="1">
    <location>
        <begin position="1"/>
        <end position="25"/>
    </location>
</feature>
<dbReference type="EMBL" id="CP155573">
    <property type="protein sequence ID" value="XFO68228.1"/>
    <property type="molecule type" value="Genomic_DNA"/>
</dbReference>
<dbReference type="InterPro" id="IPR052517">
    <property type="entry name" value="GlcG_carb_metab_protein"/>
</dbReference>
<accession>A0ABZ3IRW4</accession>